<dbReference type="Proteomes" id="UP000030693">
    <property type="component" value="Unassembled WGS sequence"/>
</dbReference>
<reference evidence="2" key="1">
    <citation type="submission" date="2013-04" db="EMBL/GenBank/DDBJ databases">
        <title>The Genome Sequence of Fonticula alba ATCC 38817.</title>
        <authorList>
            <consortium name="The Broad Institute Genomics Platform"/>
            <person name="Russ C."/>
            <person name="Cuomo C."/>
            <person name="Burger G."/>
            <person name="Gray M.W."/>
            <person name="Holland P.W.H."/>
            <person name="King N."/>
            <person name="Lang F.B.F."/>
            <person name="Roger A.J."/>
            <person name="Ruiz-Trillo I."/>
            <person name="Brown M."/>
            <person name="Walker B."/>
            <person name="Young S."/>
            <person name="Zeng Q."/>
            <person name="Gargeya S."/>
            <person name="Fitzgerald M."/>
            <person name="Haas B."/>
            <person name="Abouelleil A."/>
            <person name="Allen A.W."/>
            <person name="Alvarado L."/>
            <person name="Arachchi H.M."/>
            <person name="Berlin A.M."/>
            <person name="Chapman S.B."/>
            <person name="Gainer-Dewar J."/>
            <person name="Goldberg J."/>
            <person name="Griggs A."/>
            <person name="Gujja S."/>
            <person name="Hansen M."/>
            <person name="Howarth C."/>
            <person name="Imamovic A."/>
            <person name="Ireland A."/>
            <person name="Larimer J."/>
            <person name="McCowan C."/>
            <person name="Murphy C."/>
            <person name="Pearson M."/>
            <person name="Poon T.W."/>
            <person name="Priest M."/>
            <person name="Roberts A."/>
            <person name="Saif S."/>
            <person name="Shea T."/>
            <person name="Sisk P."/>
            <person name="Sykes S."/>
            <person name="Wortman J."/>
            <person name="Nusbaum C."/>
            <person name="Birren B."/>
        </authorList>
    </citation>
    <scope>NUCLEOTIDE SEQUENCE [LARGE SCALE GENOMIC DNA]</scope>
    <source>
        <strain evidence="2">ATCC 38817</strain>
    </source>
</reference>
<keyword evidence="3" id="KW-1185">Reference proteome</keyword>
<accession>A0A058Z6W8</accession>
<gene>
    <name evidence="2" type="ORF">H696_03337</name>
</gene>
<sequence length="194" mass="19280">MPLPAALPAPGVPGGPRLAAVLGRAALEAATAGSTLDPGRGLRVVLIASLGTVIGAAAVLLPAARSPRALSASLGLGCGAMLWAALAEIVPEARAALGGQAGDPGHPPPSPYAVNLTVLAWFLLGVGLVVLLEALSERVLSNTEEATDPESNLAEIDEHGILRPASFADTTPSRVSSSTCAGDATSAQVARFVS</sequence>
<feature type="transmembrane region" description="Helical" evidence="1">
    <location>
        <begin position="44"/>
        <end position="63"/>
    </location>
</feature>
<evidence type="ECO:0000256" key="1">
    <source>
        <dbReference type="SAM" id="Phobius"/>
    </source>
</evidence>
<evidence type="ECO:0000313" key="3">
    <source>
        <dbReference type="Proteomes" id="UP000030693"/>
    </source>
</evidence>
<feature type="transmembrane region" description="Helical" evidence="1">
    <location>
        <begin position="70"/>
        <end position="90"/>
    </location>
</feature>
<dbReference type="GeneID" id="20528062"/>
<dbReference type="AlphaFoldDB" id="A0A058Z6W8"/>
<keyword evidence="1" id="KW-0472">Membrane</keyword>
<organism evidence="2">
    <name type="scientific">Fonticula alba</name>
    <name type="common">Slime mold</name>
    <dbReference type="NCBI Taxonomy" id="691883"/>
    <lineage>
        <taxon>Eukaryota</taxon>
        <taxon>Rotosphaerida</taxon>
        <taxon>Fonticulaceae</taxon>
        <taxon>Fonticula</taxon>
    </lineage>
</organism>
<keyword evidence="1" id="KW-0812">Transmembrane</keyword>
<dbReference type="EMBL" id="KB932205">
    <property type="protein sequence ID" value="KCV69866.1"/>
    <property type="molecule type" value="Genomic_DNA"/>
</dbReference>
<keyword evidence="1" id="KW-1133">Transmembrane helix</keyword>
<dbReference type="RefSeq" id="XP_009495472.1">
    <property type="nucleotide sequence ID" value="XM_009497197.1"/>
</dbReference>
<protein>
    <submittedName>
        <fullName evidence="2">Uncharacterized protein</fullName>
    </submittedName>
</protein>
<feature type="transmembrane region" description="Helical" evidence="1">
    <location>
        <begin position="110"/>
        <end position="132"/>
    </location>
</feature>
<evidence type="ECO:0000313" key="2">
    <source>
        <dbReference type="EMBL" id="KCV69866.1"/>
    </source>
</evidence>
<name>A0A058Z6W8_FONAL</name>
<proteinExistence type="predicted"/>